<gene>
    <name evidence="2" type="ORF">P7K49_005419</name>
</gene>
<reference evidence="2 3" key="1">
    <citation type="submission" date="2023-05" db="EMBL/GenBank/DDBJ databases">
        <title>B98-5 Cell Line De Novo Hybrid Assembly: An Optical Mapping Approach.</title>
        <authorList>
            <person name="Kananen K."/>
            <person name="Auerbach J.A."/>
            <person name="Kautto E."/>
            <person name="Blachly J.S."/>
        </authorList>
    </citation>
    <scope>NUCLEOTIDE SEQUENCE [LARGE SCALE GENOMIC DNA]</scope>
    <source>
        <strain evidence="2">B95-8</strain>
        <tissue evidence="2">Cell line</tissue>
    </source>
</reference>
<dbReference type="PANTHER" id="PTHR15109">
    <property type="entry name" value="AGAP004327-PA"/>
    <property type="match status" value="1"/>
</dbReference>
<protein>
    <recommendedName>
        <fullName evidence="4">Protein FAM193B</fullName>
    </recommendedName>
</protein>
<evidence type="ECO:0000256" key="1">
    <source>
        <dbReference type="SAM" id="Phobius"/>
    </source>
</evidence>
<proteinExistence type="predicted"/>
<comment type="caution">
    <text evidence="2">The sequence shown here is derived from an EMBL/GenBank/DDBJ whole genome shotgun (WGS) entry which is preliminary data.</text>
</comment>
<keyword evidence="1" id="KW-1133">Transmembrane helix</keyword>
<dbReference type="PANTHER" id="PTHR15109:SF3">
    <property type="entry name" value="PROTEIN FAM193B"/>
    <property type="match status" value="1"/>
</dbReference>
<keyword evidence="1" id="KW-0812">Transmembrane</keyword>
<dbReference type="InterPro" id="IPR029717">
    <property type="entry name" value="FAM193"/>
</dbReference>
<sequence>MEECQPPRPWSGPRAHLAPFIALGMSCYSMDPLDHLLSPVASIVPPASSQPVQTCCLLCHRERKGWEEGPSQNGLVLQGEKLPPDFMPKLVKNLLGEMPLWVCQSCRKSMEEDERQTGREHAVAVALLGQPPCPGTEKRLGCTDTALAAQVQIWGKKRNFWQPTGLQFTGNLCPYQNLSPESPHTSCKWDHHSPFPAKSWPSFVLVAGVVFIVFLLCHSGVEKGLPQEKLRQ</sequence>
<evidence type="ECO:0000313" key="3">
    <source>
        <dbReference type="Proteomes" id="UP001266305"/>
    </source>
</evidence>
<keyword evidence="1" id="KW-0472">Membrane</keyword>
<feature type="transmembrane region" description="Helical" evidence="1">
    <location>
        <begin position="200"/>
        <end position="221"/>
    </location>
</feature>
<name>A0ABQ9WA77_SAGOE</name>
<evidence type="ECO:0000313" key="2">
    <source>
        <dbReference type="EMBL" id="KAK2118532.1"/>
    </source>
</evidence>
<accession>A0ABQ9WA77</accession>
<dbReference type="Proteomes" id="UP001266305">
    <property type="component" value="Unassembled WGS sequence"/>
</dbReference>
<keyword evidence="3" id="KW-1185">Reference proteome</keyword>
<evidence type="ECO:0008006" key="4">
    <source>
        <dbReference type="Google" id="ProtNLM"/>
    </source>
</evidence>
<organism evidence="2 3">
    <name type="scientific">Saguinus oedipus</name>
    <name type="common">Cotton-top tamarin</name>
    <name type="synonym">Oedipomidas oedipus</name>
    <dbReference type="NCBI Taxonomy" id="9490"/>
    <lineage>
        <taxon>Eukaryota</taxon>
        <taxon>Metazoa</taxon>
        <taxon>Chordata</taxon>
        <taxon>Craniata</taxon>
        <taxon>Vertebrata</taxon>
        <taxon>Euteleostomi</taxon>
        <taxon>Mammalia</taxon>
        <taxon>Eutheria</taxon>
        <taxon>Euarchontoglires</taxon>
        <taxon>Primates</taxon>
        <taxon>Haplorrhini</taxon>
        <taxon>Platyrrhini</taxon>
        <taxon>Cebidae</taxon>
        <taxon>Callitrichinae</taxon>
        <taxon>Saguinus</taxon>
    </lineage>
</organism>
<dbReference type="EMBL" id="JASSZA010000002">
    <property type="protein sequence ID" value="KAK2118532.1"/>
    <property type="molecule type" value="Genomic_DNA"/>
</dbReference>